<dbReference type="Gene3D" id="3.40.630.30">
    <property type="match status" value="1"/>
</dbReference>
<name>A0AAW1TSN5_9CUCU</name>
<dbReference type="PANTHER" id="PTHR20905:SF1">
    <property type="entry name" value="AT07410P-RELATED"/>
    <property type="match status" value="1"/>
</dbReference>
<evidence type="ECO:0008006" key="3">
    <source>
        <dbReference type="Google" id="ProtNLM"/>
    </source>
</evidence>
<comment type="caution">
    <text evidence="1">The sequence shown here is derived from an EMBL/GenBank/DDBJ whole genome shotgun (WGS) entry which is preliminary data.</text>
</comment>
<dbReference type="AlphaFoldDB" id="A0AAW1TSN5"/>
<dbReference type="GO" id="GO:0008080">
    <property type="term" value="F:N-acetyltransferase activity"/>
    <property type="evidence" value="ECO:0007669"/>
    <property type="project" value="TreeGrafter"/>
</dbReference>
<organism evidence="1 2">
    <name type="scientific">Henosepilachna vigintioctopunctata</name>
    <dbReference type="NCBI Taxonomy" id="420089"/>
    <lineage>
        <taxon>Eukaryota</taxon>
        <taxon>Metazoa</taxon>
        <taxon>Ecdysozoa</taxon>
        <taxon>Arthropoda</taxon>
        <taxon>Hexapoda</taxon>
        <taxon>Insecta</taxon>
        <taxon>Pterygota</taxon>
        <taxon>Neoptera</taxon>
        <taxon>Endopterygota</taxon>
        <taxon>Coleoptera</taxon>
        <taxon>Polyphaga</taxon>
        <taxon>Cucujiformia</taxon>
        <taxon>Coccinelloidea</taxon>
        <taxon>Coccinellidae</taxon>
        <taxon>Epilachninae</taxon>
        <taxon>Epilachnini</taxon>
        <taxon>Henosepilachna</taxon>
    </lineage>
</organism>
<protein>
    <recommendedName>
        <fullName evidence="3">N-acetyltransferase domain-containing protein</fullName>
    </recommendedName>
</protein>
<evidence type="ECO:0000313" key="1">
    <source>
        <dbReference type="EMBL" id="KAK9870766.1"/>
    </source>
</evidence>
<evidence type="ECO:0000313" key="2">
    <source>
        <dbReference type="Proteomes" id="UP001431783"/>
    </source>
</evidence>
<keyword evidence="2" id="KW-1185">Reference proteome</keyword>
<sequence length="303" mass="35565">MKNVTNIRLVFTPNSRMIYGNWFENCRMKMNEISNWMKEQTPNELSRKLQTINLIRPILIESKNYSKPSKEVADPKKCPKKIPYIMCQPMVEEFETVLDIVNRIYFRKEPSLKFLGIKMNPFLERQFIDKLKEGVSIMAKCKYTGRIVGIALNETIKPWEHEIIAKQAKSQKCAKTKEMMMFWAYLTKTSNPFQGDPCLYEIFKSTVLYMDRAEQRFGLGRMIAKECINMAIREKYKLIKSRTTDARYAETLRLLGFNQILHLPFDAYKNEDGIKVLEHVPPPNIGAKVFSMNLTNKKELEVY</sequence>
<accession>A0AAW1TSN5</accession>
<proteinExistence type="predicted"/>
<dbReference type="Proteomes" id="UP001431783">
    <property type="component" value="Unassembled WGS sequence"/>
</dbReference>
<dbReference type="EMBL" id="JARQZJ010000004">
    <property type="protein sequence ID" value="KAK9870766.1"/>
    <property type="molecule type" value="Genomic_DNA"/>
</dbReference>
<dbReference type="PANTHER" id="PTHR20905">
    <property type="entry name" value="N-ACETYLTRANSFERASE-RELATED"/>
    <property type="match status" value="1"/>
</dbReference>
<reference evidence="1 2" key="1">
    <citation type="submission" date="2023-03" db="EMBL/GenBank/DDBJ databases">
        <title>Genome insight into feeding habits of ladybird beetles.</title>
        <authorList>
            <person name="Li H.-S."/>
            <person name="Huang Y.-H."/>
            <person name="Pang H."/>
        </authorList>
    </citation>
    <scope>NUCLEOTIDE SEQUENCE [LARGE SCALE GENOMIC DNA]</scope>
    <source>
        <strain evidence="1">SYSU_2023b</strain>
        <tissue evidence="1">Whole body</tissue>
    </source>
</reference>
<gene>
    <name evidence="1" type="ORF">WA026_009727</name>
</gene>